<dbReference type="InterPro" id="IPR051132">
    <property type="entry name" value="3-5_Exonuclease_domain"/>
</dbReference>
<feature type="domain" description="3'-5' exonuclease" evidence="4">
    <location>
        <begin position="135"/>
        <end position="302"/>
    </location>
</feature>
<reference evidence="5" key="1">
    <citation type="submission" date="2021-02" db="EMBL/GenBank/DDBJ databases">
        <authorList>
            <person name="Dougan E. K."/>
            <person name="Rhodes N."/>
            <person name="Thang M."/>
            <person name="Chan C."/>
        </authorList>
    </citation>
    <scope>NUCLEOTIDE SEQUENCE</scope>
</reference>
<dbReference type="AlphaFoldDB" id="A0A812K171"/>
<accession>A0A812K171</accession>
<dbReference type="InterPro" id="IPR012337">
    <property type="entry name" value="RNaseH-like_sf"/>
</dbReference>
<dbReference type="GO" id="GO:0006139">
    <property type="term" value="P:nucleobase-containing compound metabolic process"/>
    <property type="evidence" value="ECO:0007669"/>
    <property type="project" value="InterPro"/>
</dbReference>
<protein>
    <submittedName>
        <fullName evidence="5">Exd2 protein</fullName>
    </submittedName>
</protein>
<feature type="region of interest" description="Disordered" evidence="3">
    <location>
        <begin position="1"/>
        <end position="29"/>
    </location>
</feature>
<dbReference type="GO" id="GO:0003676">
    <property type="term" value="F:nucleic acid binding"/>
    <property type="evidence" value="ECO:0007669"/>
    <property type="project" value="InterPro"/>
</dbReference>
<evidence type="ECO:0000256" key="2">
    <source>
        <dbReference type="ARBA" id="ARBA00022801"/>
    </source>
</evidence>
<dbReference type="SUPFAM" id="SSF53098">
    <property type="entry name" value="Ribonuclease H-like"/>
    <property type="match status" value="1"/>
</dbReference>
<dbReference type="Gene3D" id="3.30.420.10">
    <property type="entry name" value="Ribonuclease H-like superfamily/Ribonuclease H"/>
    <property type="match status" value="1"/>
</dbReference>
<dbReference type="GO" id="GO:0005634">
    <property type="term" value="C:nucleus"/>
    <property type="evidence" value="ECO:0007669"/>
    <property type="project" value="TreeGrafter"/>
</dbReference>
<dbReference type="PANTHER" id="PTHR13620">
    <property type="entry name" value="3-5 EXONUCLEASE"/>
    <property type="match status" value="1"/>
</dbReference>
<name>A0A812K171_9DINO</name>
<dbReference type="GO" id="GO:0005737">
    <property type="term" value="C:cytoplasm"/>
    <property type="evidence" value="ECO:0007669"/>
    <property type="project" value="TreeGrafter"/>
</dbReference>
<keyword evidence="1" id="KW-0540">Nuclease</keyword>
<sequence>MARAPAMAPATPAPAMPATLQGTLHGPKHGSWQMASIVNQHAHRAHGHPTAPTHRATSATAATSATSTMHHATHPLHPHLHREFREWAALTSHELQDGCDTFDYYWDAAWPSSGSSGSSMSLPEEPQEILVVNSMQSKAFTSLCWDLTMAELVAFDAEWVPDLEDSDHPISVLQLAFPRTCKVYLLQLQQIGRTPLPVQQMLVNPWVTKVGFGVDCKDADKFMTTGIPLYRDSVVDMQPLCSQLLAGPHVCVGLRRTALHLLSYVLRKDRSCSCSDWSVETLSPAQVQYAALDAWVTLRLFYRVWTPWE</sequence>
<feature type="region of interest" description="Disordered" evidence="3">
    <location>
        <begin position="43"/>
        <end position="72"/>
    </location>
</feature>
<dbReference type="EMBL" id="CAJNDS010000561">
    <property type="protein sequence ID" value="CAE7218572.1"/>
    <property type="molecule type" value="Genomic_DNA"/>
</dbReference>
<evidence type="ECO:0000256" key="1">
    <source>
        <dbReference type="ARBA" id="ARBA00022722"/>
    </source>
</evidence>
<proteinExistence type="predicted"/>
<feature type="compositionally biased region" description="Low complexity" evidence="3">
    <location>
        <begin position="1"/>
        <end position="10"/>
    </location>
</feature>
<evidence type="ECO:0000259" key="4">
    <source>
        <dbReference type="Pfam" id="PF01612"/>
    </source>
</evidence>
<dbReference type="OrthoDB" id="446462at2759"/>
<organism evidence="5 6">
    <name type="scientific">Symbiodinium natans</name>
    <dbReference type="NCBI Taxonomy" id="878477"/>
    <lineage>
        <taxon>Eukaryota</taxon>
        <taxon>Sar</taxon>
        <taxon>Alveolata</taxon>
        <taxon>Dinophyceae</taxon>
        <taxon>Suessiales</taxon>
        <taxon>Symbiodiniaceae</taxon>
        <taxon>Symbiodinium</taxon>
    </lineage>
</organism>
<keyword evidence="6" id="KW-1185">Reference proteome</keyword>
<dbReference type="PANTHER" id="PTHR13620:SF104">
    <property type="entry name" value="EXONUCLEASE 3'-5' DOMAIN-CONTAINING PROTEIN 2"/>
    <property type="match status" value="1"/>
</dbReference>
<dbReference type="InterPro" id="IPR036397">
    <property type="entry name" value="RNaseH_sf"/>
</dbReference>
<dbReference type="Proteomes" id="UP000604046">
    <property type="component" value="Unassembled WGS sequence"/>
</dbReference>
<gene>
    <name evidence="5" type="primary">Exd2</name>
    <name evidence="5" type="ORF">SNAT2548_LOCUS7866</name>
</gene>
<dbReference type="GO" id="GO:0008408">
    <property type="term" value="F:3'-5' exonuclease activity"/>
    <property type="evidence" value="ECO:0007669"/>
    <property type="project" value="InterPro"/>
</dbReference>
<comment type="caution">
    <text evidence="5">The sequence shown here is derived from an EMBL/GenBank/DDBJ whole genome shotgun (WGS) entry which is preliminary data.</text>
</comment>
<evidence type="ECO:0000313" key="5">
    <source>
        <dbReference type="EMBL" id="CAE7218572.1"/>
    </source>
</evidence>
<feature type="compositionally biased region" description="Low complexity" evidence="3">
    <location>
        <begin position="48"/>
        <end position="70"/>
    </location>
</feature>
<dbReference type="Pfam" id="PF01612">
    <property type="entry name" value="DNA_pol_A_exo1"/>
    <property type="match status" value="1"/>
</dbReference>
<evidence type="ECO:0000313" key="6">
    <source>
        <dbReference type="Proteomes" id="UP000604046"/>
    </source>
</evidence>
<dbReference type="CDD" id="cd06141">
    <property type="entry name" value="WRN_exo"/>
    <property type="match status" value="1"/>
</dbReference>
<dbReference type="InterPro" id="IPR002562">
    <property type="entry name" value="3'-5'_exonuclease_dom"/>
</dbReference>
<keyword evidence="2" id="KW-0378">Hydrolase</keyword>
<evidence type="ECO:0000256" key="3">
    <source>
        <dbReference type="SAM" id="MobiDB-lite"/>
    </source>
</evidence>